<keyword evidence="3" id="KW-0028">Amino-acid biosynthesis</keyword>
<dbReference type="UniPathway" id="UPA00098">
    <property type="reaction ID" value="UER00361"/>
</dbReference>
<keyword evidence="3" id="KW-0963">Cytoplasm</keyword>
<dbReference type="GO" id="GO:0005737">
    <property type="term" value="C:cytoplasm"/>
    <property type="evidence" value="ECO:0007669"/>
    <property type="project" value="UniProtKB-SubCell"/>
</dbReference>
<evidence type="ECO:0000256" key="4">
    <source>
        <dbReference type="PIRSR" id="PIRSR000193-1"/>
    </source>
</evidence>
<keyword evidence="2 3" id="KW-0560">Oxidoreductase</keyword>
<keyword evidence="3" id="KW-0641">Proline biosynthesis</keyword>
<evidence type="ECO:0000256" key="1">
    <source>
        <dbReference type="ARBA" id="ARBA00005525"/>
    </source>
</evidence>
<dbReference type="PANTHER" id="PTHR11645">
    <property type="entry name" value="PYRROLINE-5-CARBOXYLATE REDUCTASE"/>
    <property type="match status" value="1"/>
</dbReference>
<dbReference type="Proteomes" id="UP000430272">
    <property type="component" value="Unassembled WGS sequence"/>
</dbReference>
<comment type="pathway">
    <text evidence="3">Amino-acid biosynthesis; L-proline biosynthesis; L-proline from L-glutamate 5-semialdehyde: step 1/1.</text>
</comment>
<dbReference type="PROSITE" id="PS00521">
    <property type="entry name" value="P5CR"/>
    <property type="match status" value="1"/>
</dbReference>
<dbReference type="InterPro" id="IPR000304">
    <property type="entry name" value="Pyrroline-COOH_reductase"/>
</dbReference>
<feature type="binding site" evidence="4">
    <location>
        <begin position="50"/>
        <end position="53"/>
    </location>
    <ligand>
        <name>NADP(+)</name>
        <dbReference type="ChEBI" id="CHEBI:58349"/>
    </ligand>
</feature>
<dbReference type="SUPFAM" id="SSF51735">
    <property type="entry name" value="NAD(P)-binding Rossmann-fold domains"/>
    <property type="match status" value="1"/>
</dbReference>
<organism evidence="6 7">
    <name type="scientific">Qipengyuania pelagi</name>
    <dbReference type="NCBI Taxonomy" id="994320"/>
    <lineage>
        <taxon>Bacteria</taxon>
        <taxon>Pseudomonadati</taxon>
        <taxon>Pseudomonadota</taxon>
        <taxon>Alphaproteobacteria</taxon>
        <taxon>Sphingomonadales</taxon>
        <taxon>Erythrobacteraceae</taxon>
        <taxon>Qipengyuania</taxon>
    </lineage>
</organism>
<comment type="catalytic activity">
    <reaction evidence="3">
        <text>L-proline + NAD(+) = (S)-1-pyrroline-5-carboxylate + NADH + 2 H(+)</text>
        <dbReference type="Rhea" id="RHEA:14105"/>
        <dbReference type="ChEBI" id="CHEBI:15378"/>
        <dbReference type="ChEBI" id="CHEBI:17388"/>
        <dbReference type="ChEBI" id="CHEBI:57540"/>
        <dbReference type="ChEBI" id="CHEBI:57945"/>
        <dbReference type="ChEBI" id="CHEBI:60039"/>
        <dbReference type="EC" id="1.5.1.2"/>
    </reaction>
</comment>
<comment type="catalytic activity">
    <reaction evidence="3">
        <text>L-proline + NADP(+) = (S)-1-pyrroline-5-carboxylate + NADPH + 2 H(+)</text>
        <dbReference type="Rhea" id="RHEA:14109"/>
        <dbReference type="ChEBI" id="CHEBI:15378"/>
        <dbReference type="ChEBI" id="CHEBI:17388"/>
        <dbReference type="ChEBI" id="CHEBI:57783"/>
        <dbReference type="ChEBI" id="CHEBI:58349"/>
        <dbReference type="ChEBI" id="CHEBI:60039"/>
        <dbReference type="EC" id="1.5.1.2"/>
    </reaction>
</comment>
<comment type="similarity">
    <text evidence="1 3">Belongs to the pyrroline-5-carboxylate reductase family.</text>
</comment>
<comment type="function">
    <text evidence="3">Catalyzes the reduction of 1-pyrroline-5-carboxylate (PCA) to L-proline.</text>
</comment>
<protein>
    <recommendedName>
        <fullName evidence="3">Pyrroline-5-carboxylate reductase</fullName>
        <shortName evidence="3">P5C reductase</shortName>
        <shortName evidence="3">P5CR</shortName>
        <ecNumber evidence="3">1.5.1.2</ecNumber>
    </recommendedName>
    <alternativeName>
        <fullName evidence="3">PCA reductase</fullName>
    </alternativeName>
</protein>
<name>A0A844Y5Z0_9SPHN</name>
<accession>A0A844Y5Z0</accession>
<feature type="domain" description="Pyrroline-5-carboxylate reductase dimerisation" evidence="5">
    <location>
        <begin position="142"/>
        <end position="248"/>
    </location>
</feature>
<dbReference type="PIRSF" id="PIRSF000193">
    <property type="entry name" value="Pyrrol-5-carb_rd"/>
    <property type="match status" value="1"/>
</dbReference>
<dbReference type="OrthoDB" id="9805754at2"/>
<dbReference type="AlphaFoldDB" id="A0A844Y5Z0"/>
<dbReference type="InterPro" id="IPR029036">
    <property type="entry name" value="P5CR_dimer"/>
</dbReference>
<evidence type="ECO:0000313" key="7">
    <source>
        <dbReference type="Proteomes" id="UP000430272"/>
    </source>
</evidence>
<keyword evidence="3 4" id="KW-0521">NADP</keyword>
<sequence length="249" mass="25594">MGGALLDHWMSGGENFTIVDPMLEQAPDNVRLVKDRAAIADDRFDTIIVAIKPQMIDDVLPDYAANLGDDGYVLSIAAGASAARLKKAMGGAPVVRVMPNLPAAVGKGTSGVLAGPDVSEAQASHAMEMMQRTGTAIAVESEDMLDRATAVAGSGPGYVFEIARAYVAAAEELGFAPDQARALVLGTMEGTIAMALANPDTALEDLRNSVTSKGGTTAAGLDALNGDGGLSDTLSATLQSAYDRAVELR</sequence>
<comment type="caution">
    <text evidence="6">The sequence shown here is derived from an EMBL/GenBank/DDBJ whole genome shotgun (WGS) entry which is preliminary data.</text>
</comment>
<dbReference type="EC" id="1.5.1.2" evidence="3"/>
<dbReference type="Gene3D" id="3.40.50.720">
    <property type="entry name" value="NAD(P)-binding Rossmann-like Domain"/>
    <property type="match status" value="1"/>
</dbReference>
<reference evidence="6 7" key="1">
    <citation type="submission" date="2019-12" db="EMBL/GenBank/DDBJ databases">
        <title>Genomic-based taxomic classification of the family Erythrobacteraceae.</title>
        <authorList>
            <person name="Xu L."/>
        </authorList>
    </citation>
    <scope>NUCLEOTIDE SEQUENCE [LARGE SCALE GENOMIC DNA]</scope>
    <source>
        <strain evidence="6 7">JCM 17468</strain>
    </source>
</reference>
<gene>
    <name evidence="3" type="primary">proC</name>
    <name evidence="6" type="ORF">GRI47_06055</name>
</gene>
<evidence type="ECO:0000256" key="2">
    <source>
        <dbReference type="ARBA" id="ARBA00023002"/>
    </source>
</evidence>
<dbReference type="InterPro" id="IPR008927">
    <property type="entry name" value="6-PGluconate_DH-like_C_sf"/>
</dbReference>
<dbReference type="EMBL" id="WTYD01000001">
    <property type="protein sequence ID" value="MXO53574.1"/>
    <property type="molecule type" value="Genomic_DNA"/>
</dbReference>
<dbReference type="Gene3D" id="1.10.3730.10">
    <property type="entry name" value="ProC C-terminal domain-like"/>
    <property type="match status" value="1"/>
</dbReference>
<dbReference type="InterPro" id="IPR036291">
    <property type="entry name" value="NAD(P)-bd_dom_sf"/>
</dbReference>
<keyword evidence="7" id="KW-1185">Reference proteome</keyword>
<dbReference type="HAMAP" id="MF_01925">
    <property type="entry name" value="P5C_reductase"/>
    <property type="match status" value="1"/>
</dbReference>
<proteinExistence type="inferred from homology"/>
<evidence type="ECO:0000259" key="5">
    <source>
        <dbReference type="Pfam" id="PF14748"/>
    </source>
</evidence>
<dbReference type="GO" id="GO:0055129">
    <property type="term" value="P:L-proline biosynthetic process"/>
    <property type="evidence" value="ECO:0007669"/>
    <property type="project" value="UniProtKB-UniRule"/>
</dbReference>
<dbReference type="SUPFAM" id="SSF48179">
    <property type="entry name" value="6-phosphogluconate dehydrogenase C-terminal domain-like"/>
    <property type="match status" value="1"/>
</dbReference>
<dbReference type="PANTHER" id="PTHR11645:SF0">
    <property type="entry name" value="PYRROLINE-5-CARBOXYLATE REDUCTASE 3"/>
    <property type="match status" value="1"/>
</dbReference>
<evidence type="ECO:0000313" key="6">
    <source>
        <dbReference type="EMBL" id="MXO53574.1"/>
    </source>
</evidence>
<evidence type="ECO:0000256" key="3">
    <source>
        <dbReference type="HAMAP-Rule" id="MF_01925"/>
    </source>
</evidence>
<dbReference type="Pfam" id="PF14748">
    <property type="entry name" value="P5CR_dimer"/>
    <property type="match status" value="1"/>
</dbReference>
<comment type="subcellular location">
    <subcellularLocation>
        <location evidence="3">Cytoplasm</location>
    </subcellularLocation>
</comment>
<dbReference type="GO" id="GO:0004735">
    <property type="term" value="F:pyrroline-5-carboxylate reductase activity"/>
    <property type="evidence" value="ECO:0007669"/>
    <property type="project" value="UniProtKB-UniRule"/>
</dbReference>
<dbReference type="InterPro" id="IPR053790">
    <property type="entry name" value="P5CR-like_CS"/>
</dbReference>